<feature type="signal peptide" evidence="4">
    <location>
        <begin position="1"/>
        <end position="22"/>
    </location>
</feature>
<dbReference type="GO" id="GO:0016020">
    <property type="term" value="C:membrane"/>
    <property type="evidence" value="ECO:0007669"/>
    <property type="project" value="UniProtKB-SubCell"/>
</dbReference>
<dbReference type="RefSeq" id="WP_011737043.1">
    <property type="nucleotide sequence ID" value="NC_008609.1"/>
</dbReference>
<evidence type="ECO:0000259" key="5">
    <source>
        <dbReference type="Pfam" id="PF13505"/>
    </source>
</evidence>
<dbReference type="eggNOG" id="COG3637">
    <property type="taxonomic scope" value="Bacteria"/>
</dbReference>
<name>A1AU05_PELPD</name>
<dbReference type="Gene3D" id="2.40.160.20">
    <property type="match status" value="1"/>
</dbReference>
<dbReference type="EMBL" id="CP000482">
    <property type="protein sequence ID" value="ABL00826.1"/>
    <property type="molecule type" value="Genomic_DNA"/>
</dbReference>
<dbReference type="PANTHER" id="PTHR34001">
    <property type="entry name" value="BLL7405 PROTEIN"/>
    <property type="match status" value="1"/>
</dbReference>
<comment type="subcellular location">
    <subcellularLocation>
        <location evidence="1">Membrane</location>
    </subcellularLocation>
</comment>
<feature type="chain" id="PRO_5002632085" evidence="4">
    <location>
        <begin position="23"/>
        <end position="230"/>
    </location>
</feature>
<feature type="domain" description="Outer membrane protein beta-barrel" evidence="5">
    <location>
        <begin position="11"/>
        <end position="230"/>
    </location>
</feature>
<protein>
    <submittedName>
        <fullName evidence="6">OmpA domain protein transmembrane region-containing protein</fullName>
    </submittedName>
</protein>
<accession>A1AU05</accession>
<organism evidence="6 7">
    <name type="scientific">Pelobacter propionicus (strain DSM 2379 / NBRC 103807 / OttBd1)</name>
    <dbReference type="NCBI Taxonomy" id="338966"/>
    <lineage>
        <taxon>Bacteria</taxon>
        <taxon>Pseudomonadati</taxon>
        <taxon>Thermodesulfobacteriota</taxon>
        <taxon>Desulfuromonadia</taxon>
        <taxon>Desulfuromonadales</taxon>
        <taxon>Desulfuromonadaceae</taxon>
        <taxon>Pelobacter</taxon>
    </lineage>
</organism>
<keyword evidence="2 4" id="KW-0732">Signal</keyword>
<proteinExistence type="predicted"/>
<dbReference type="HOGENOM" id="CLU_037100_0_1_7"/>
<evidence type="ECO:0000256" key="4">
    <source>
        <dbReference type="SAM" id="SignalP"/>
    </source>
</evidence>
<evidence type="ECO:0000313" key="7">
    <source>
        <dbReference type="Proteomes" id="UP000006732"/>
    </source>
</evidence>
<keyword evidence="7" id="KW-1185">Reference proteome</keyword>
<dbReference type="PANTHER" id="PTHR34001:SF3">
    <property type="entry name" value="BLL7405 PROTEIN"/>
    <property type="match status" value="1"/>
</dbReference>
<evidence type="ECO:0000313" key="6">
    <source>
        <dbReference type="EMBL" id="ABL00826.1"/>
    </source>
</evidence>
<evidence type="ECO:0000256" key="1">
    <source>
        <dbReference type="ARBA" id="ARBA00004370"/>
    </source>
</evidence>
<keyword evidence="3" id="KW-0472">Membrane</keyword>
<sequence>MKMNFIGLVVLGLIALAVPSLAADNAPHNWTGFYAGINGGYGWGETQWDYVGSTGKADHHINGGLIGGTMGANLQFFAYQGGIPAVVGGVESDFDWADLGDDGPCPNPRFRAKSSIDALATVRGRLGLAFDRLFIFGTGGLAVAKTDVETVDTWGTSVPPSGTAKNGEGKWKTGYVVGVGAEYAVWKNLSFKVEYQYYDLGRSTYRVDNDIPVKAGVRGDIIRTGINYTF</sequence>
<reference evidence="6 7" key="1">
    <citation type="submission" date="2006-10" db="EMBL/GenBank/DDBJ databases">
        <title>Complete sequence of chromosome of Pelobacter propionicus DSM 2379.</title>
        <authorList>
            <consortium name="US DOE Joint Genome Institute"/>
            <person name="Copeland A."/>
            <person name="Lucas S."/>
            <person name="Lapidus A."/>
            <person name="Barry K."/>
            <person name="Detter J.C."/>
            <person name="Glavina del Rio T."/>
            <person name="Hammon N."/>
            <person name="Israni S."/>
            <person name="Dalin E."/>
            <person name="Tice H."/>
            <person name="Pitluck S."/>
            <person name="Saunders E."/>
            <person name="Brettin T."/>
            <person name="Bruce D."/>
            <person name="Han C."/>
            <person name="Tapia R."/>
            <person name="Schmutz J."/>
            <person name="Larimer F."/>
            <person name="Land M."/>
            <person name="Hauser L."/>
            <person name="Kyrpides N."/>
            <person name="Kim E."/>
            <person name="Lovley D."/>
            <person name="Richardson P."/>
        </authorList>
    </citation>
    <scope>NUCLEOTIDE SEQUENCE [LARGE SCALE GENOMIC DNA]</scope>
    <source>
        <strain evidence="7">DSM 2379 / NBRC 103807 / OttBd1</strain>
    </source>
</reference>
<keyword evidence="6" id="KW-0812">Transmembrane</keyword>
<evidence type="ECO:0000256" key="2">
    <source>
        <dbReference type="ARBA" id="ARBA00022729"/>
    </source>
</evidence>
<dbReference type="Proteomes" id="UP000006732">
    <property type="component" value="Chromosome"/>
</dbReference>
<dbReference type="KEGG" id="ppd:Ppro_3232"/>
<dbReference type="Pfam" id="PF13505">
    <property type="entry name" value="OMP_b-brl"/>
    <property type="match status" value="1"/>
</dbReference>
<dbReference type="SUPFAM" id="SSF56925">
    <property type="entry name" value="OMPA-like"/>
    <property type="match status" value="1"/>
</dbReference>
<gene>
    <name evidence="6" type="ordered locus">Ppro_3232</name>
</gene>
<evidence type="ECO:0000256" key="3">
    <source>
        <dbReference type="ARBA" id="ARBA00023136"/>
    </source>
</evidence>
<dbReference type="InterPro" id="IPR027385">
    <property type="entry name" value="Beta-barrel_OMP"/>
</dbReference>
<dbReference type="InterPro" id="IPR051692">
    <property type="entry name" value="OMP-like"/>
</dbReference>
<dbReference type="STRING" id="338966.Ppro_3232"/>
<dbReference type="InterPro" id="IPR011250">
    <property type="entry name" value="OMP/PagP_B-barrel"/>
</dbReference>
<dbReference type="AlphaFoldDB" id="A1AU05"/>